<comment type="caution">
    <text evidence="2">The sequence shown here is derived from an EMBL/GenBank/DDBJ whole genome shotgun (WGS) entry which is preliminary data.</text>
</comment>
<accession>A0AAU9UV71</accession>
<evidence type="ECO:0000313" key="2">
    <source>
        <dbReference type="EMBL" id="CAH2101782.1"/>
    </source>
</evidence>
<organism evidence="2 3">
    <name type="scientific">Euphydryas editha</name>
    <name type="common">Edith's checkerspot</name>
    <dbReference type="NCBI Taxonomy" id="104508"/>
    <lineage>
        <taxon>Eukaryota</taxon>
        <taxon>Metazoa</taxon>
        <taxon>Ecdysozoa</taxon>
        <taxon>Arthropoda</taxon>
        <taxon>Hexapoda</taxon>
        <taxon>Insecta</taxon>
        <taxon>Pterygota</taxon>
        <taxon>Neoptera</taxon>
        <taxon>Endopterygota</taxon>
        <taxon>Lepidoptera</taxon>
        <taxon>Glossata</taxon>
        <taxon>Ditrysia</taxon>
        <taxon>Papilionoidea</taxon>
        <taxon>Nymphalidae</taxon>
        <taxon>Nymphalinae</taxon>
        <taxon>Euphydryas</taxon>
    </lineage>
</organism>
<dbReference type="AlphaFoldDB" id="A0AAU9UV71"/>
<dbReference type="InterPro" id="IPR036691">
    <property type="entry name" value="Endo/exonu/phosph_ase_sf"/>
</dbReference>
<evidence type="ECO:0000313" key="3">
    <source>
        <dbReference type="Proteomes" id="UP001153954"/>
    </source>
</evidence>
<keyword evidence="3" id="KW-1185">Reference proteome</keyword>
<dbReference type="Gene3D" id="3.60.10.10">
    <property type="entry name" value="Endonuclease/exonuclease/phosphatase"/>
    <property type="match status" value="1"/>
</dbReference>
<name>A0AAU9UV71_EUPED</name>
<feature type="domain" description="Endonuclease/exonuclease/phosphatase" evidence="1">
    <location>
        <begin position="14"/>
        <end position="89"/>
    </location>
</feature>
<gene>
    <name evidence="2" type="ORF">EEDITHA_LOCUS16502</name>
</gene>
<dbReference type="SUPFAM" id="SSF56219">
    <property type="entry name" value="DNase I-like"/>
    <property type="match status" value="1"/>
</dbReference>
<dbReference type="Pfam" id="PF03372">
    <property type="entry name" value="Exo_endo_phos"/>
    <property type="match status" value="1"/>
</dbReference>
<dbReference type="EMBL" id="CAKOGL010000024">
    <property type="protein sequence ID" value="CAH2101782.1"/>
    <property type="molecule type" value="Genomic_DNA"/>
</dbReference>
<sequence>MDSASNCCNRLNIMQWNAQSLRPKLLSLEQILYKEKIHIAGLSETWLTPDTNLRINGYNIYRRDRPDSYGGVAIAVHTSVVISMDTTTIGLIKPTHAVHKYMMHCWKVDM</sequence>
<dbReference type="GO" id="GO:0003824">
    <property type="term" value="F:catalytic activity"/>
    <property type="evidence" value="ECO:0007669"/>
    <property type="project" value="InterPro"/>
</dbReference>
<protein>
    <recommendedName>
        <fullName evidence="1">Endonuclease/exonuclease/phosphatase domain-containing protein</fullName>
    </recommendedName>
</protein>
<dbReference type="Proteomes" id="UP001153954">
    <property type="component" value="Unassembled WGS sequence"/>
</dbReference>
<proteinExistence type="predicted"/>
<dbReference type="InterPro" id="IPR005135">
    <property type="entry name" value="Endo/exonuclease/phosphatase"/>
</dbReference>
<reference evidence="2" key="1">
    <citation type="submission" date="2022-03" db="EMBL/GenBank/DDBJ databases">
        <authorList>
            <person name="Tunstrom K."/>
        </authorList>
    </citation>
    <scope>NUCLEOTIDE SEQUENCE</scope>
</reference>
<evidence type="ECO:0000259" key="1">
    <source>
        <dbReference type="Pfam" id="PF03372"/>
    </source>
</evidence>